<evidence type="ECO:0000256" key="2">
    <source>
        <dbReference type="ARBA" id="ARBA00022801"/>
    </source>
</evidence>
<dbReference type="Gene3D" id="2.40.10.120">
    <property type="match status" value="1"/>
</dbReference>
<reference evidence="3 6" key="2">
    <citation type="submission" date="2020-05" db="EMBL/GenBank/DDBJ databases">
        <title>Draft genome sequence of Clostridium cochlearium strain AGROS13 isolated from a sheep dairy farm in New Zealand.</title>
        <authorList>
            <person name="Gupta T.B."/>
            <person name="Jauregui R."/>
            <person name="Risson A.N."/>
            <person name="Brightwell G."/>
            <person name="Maclean P."/>
        </authorList>
    </citation>
    <scope>NUCLEOTIDE SEQUENCE [LARGE SCALE GENOMIC DNA]</scope>
    <source>
        <strain evidence="3 6">AGROS13</strain>
    </source>
</reference>
<dbReference type="EMBL" id="UAWC01000027">
    <property type="protein sequence ID" value="SQB36630.1"/>
    <property type="molecule type" value="Genomic_DNA"/>
</dbReference>
<dbReference type="RefSeq" id="WP_096635986.1">
    <property type="nucleotide sequence ID" value="NZ_JAAZKZ010000030.1"/>
</dbReference>
<dbReference type="AlphaFoldDB" id="A0A2X2YDL7"/>
<evidence type="ECO:0000256" key="1">
    <source>
        <dbReference type="ARBA" id="ARBA00022670"/>
    </source>
</evidence>
<reference evidence="4 5" key="1">
    <citation type="submission" date="2018-06" db="EMBL/GenBank/DDBJ databases">
        <authorList>
            <consortium name="Pathogen Informatics"/>
            <person name="Doyle S."/>
        </authorList>
    </citation>
    <scope>NUCLEOTIDE SEQUENCE [LARGE SCALE GENOMIC DNA]</scope>
    <source>
        <strain evidence="4 5">NCTC13028</strain>
    </source>
</reference>
<protein>
    <submittedName>
        <fullName evidence="3 4">Serine protease</fullName>
    </submittedName>
</protein>
<sequence length="376" mass="41879">MKKYNFKFILSSILSVVFISFGIAGSYVIHNTMKHSTISTNSKLGSIEDLKSIQIKDKGLSKIINESQKLVMLVYADTEKGLSQGSGFLYNDKGDVITNAHVVGDALDVNVRLIDSTLYKGTVIGKSPSLDIALIRVPALENRSPLKINKNYKAKIGNEIIAIGSPFGLENTITTGIISAVDRNFTIGQYEYKNMYQITAPIDNGSSGGPLLDKHTGDIIGVNSAKAGDSSIGFSIPINQVIEYVETWSQNPAVNVTKDTSPKASIDDIKEKKYTSEYLVRYFYECINAENYLEAYTILGSDLQSKLTYENFKKNYEEIKTIEVKNIFSKVNKDKSISITAIIKNSYDKVTKEIKINYILDFENNTLKIINYKEIK</sequence>
<dbReference type="GO" id="GO:0006508">
    <property type="term" value="P:proteolysis"/>
    <property type="evidence" value="ECO:0007669"/>
    <property type="project" value="UniProtKB-KW"/>
</dbReference>
<keyword evidence="2" id="KW-0378">Hydrolase</keyword>
<proteinExistence type="predicted"/>
<dbReference type="PANTHER" id="PTHR43343">
    <property type="entry name" value="PEPTIDASE S12"/>
    <property type="match status" value="1"/>
</dbReference>
<dbReference type="Proteomes" id="UP000250223">
    <property type="component" value="Unassembled WGS sequence"/>
</dbReference>
<dbReference type="InterPro" id="IPR051201">
    <property type="entry name" value="Chloro_Bact_Ser_Proteases"/>
</dbReference>
<dbReference type="SUPFAM" id="SSF50494">
    <property type="entry name" value="Trypsin-like serine proteases"/>
    <property type="match status" value="1"/>
</dbReference>
<accession>A0A2X2YDL7</accession>
<dbReference type="InterPro" id="IPR001940">
    <property type="entry name" value="Peptidase_S1C"/>
</dbReference>
<gene>
    <name evidence="4" type="primary">hhoB</name>
    <name evidence="3" type="ORF">HMJ28_12035</name>
    <name evidence="4" type="ORF">NCTC13028_02498</name>
</gene>
<dbReference type="PANTHER" id="PTHR43343:SF3">
    <property type="entry name" value="PROTEASE DO-LIKE 8, CHLOROPLASTIC"/>
    <property type="match status" value="1"/>
</dbReference>
<evidence type="ECO:0000313" key="4">
    <source>
        <dbReference type="EMBL" id="SQB36630.1"/>
    </source>
</evidence>
<evidence type="ECO:0000313" key="3">
    <source>
        <dbReference type="EMBL" id="NOH17093.1"/>
    </source>
</evidence>
<dbReference type="GO" id="GO:0004252">
    <property type="term" value="F:serine-type endopeptidase activity"/>
    <property type="evidence" value="ECO:0007669"/>
    <property type="project" value="InterPro"/>
</dbReference>
<dbReference type="Proteomes" id="UP000528432">
    <property type="component" value="Unassembled WGS sequence"/>
</dbReference>
<keyword evidence="1 4" id="KW-0645">Protease</keyword>
<organism evidence="4 5">
    <name type="scientific">Clostridium cochlearium</name>
    <dbReference type="NCBI Taxonomy" id="1494"/>
    <lineage>
        <taxon>Bacteria</taxon>
        <taxon>Bacillati</taxon>
        <taxon>Bacillota</taxon>
        <taxon>Clostridia</taxon>
        <taxon>Eubacteriales</taxon>
        <taxon>Clostridiaceae</taxon>
        <taxon>Clostridium</taxon>
    </lineage>
</organism>
<evidence type="ECO:0000313" key="5">
    <source>
        <dbReference type="Proteomes" id="UP000250223"/>
    </source>
</evidence>
<dbReference type="EMBL" id="JABFIF010000034">
    <property type="protein sequence ID" value="NOH17093.1"/>
    <property type="molecule type" value="Genomic_DNA"/>
</dbReference>
<evidence type="ECO:0000313" key="6">
    <source>
        <dbReference type="Proteomes" id="UP000528432"/>
    </source>
</evidence>
<dbReference type="PRINTS" id="PR00834">
    <property type="entry name" value="PROTEASES2C"/>
</dbReference>
<name>A0A2X2YDL7_CLOCO</name>
<dbReference type="Pfam" id="PF13365">
    <property type="entry name" value="Trypsin_2"/>
    <property type="match status" value="1"/>
</dbReference>
<dbReference type="InterPro" id="IPR009003">
    <property type="entry name" value="Peptidase_S1_PA"/>
</dbReference>